<name>A0A1F5XCE0_9BACT</name>
<dbReference type="Proteomes" id="UP000178405">
    <property type="component" value="Unassembled WGS sequence"/>
</dbReference>
<comment type="caution">
    <text evidence="1">The sequence shown here is derived from an EMBL/GenBank/DDBJ whole genome shotgun (WGS) entry which is preliminary data.</text>
</comment>
<gene>
    <name evidence="1" type="ORF">A2Z63_01785</name>
</gene>
<dbReference type="AlphaFoldDB" id="A0A1F5XCE0"/>
<proteinExistence type="predicted"/>
<organism evidence="1 2">
    <name type="scientific">Candidatus Giovannonibacteria bacterium RIFCSPLOWO2_02_44_8</name>
    <dbReference type="NCBI Taxonomy" id="1798355"/>
    <lineage>
        <taxon>Bacteria</taxon>
        <taxon>Candidatus Giovannoniibacteriota</taxon>
    </lineage>
</organism>
<reference evidence="1 2" key="1">
    <citation type="journal article" date="2016" name="Nat. Commun.">
        <title>Thousands of microbial genomes shed light on interconnected biogeochemical processes in an aquifer system.</title>
        <authorList>
            <person name="Anantharaman K."/>
            <person name="Brown C.T."/>
            <person name="Hug L.A."/>
            <person name="Sharon I."/>
            <person name="Castelle C.J."/>
            <person name="Probst A.J."/>
            <person name="Thomas B.C."/>
            <person name="Singh A."/>
            <person name="Wilkins M.J."/>
            <person name="Karaoz U."/>
            <person name="Brodie E.L."/>
            <person name="Williams K.H."/>
            <person name="Hubbard S.S."/>
            <person name="Banfield J.F."/>
        </authorList>
    </citation>
    <scope>NUCLEOTIDE SEQUENCE [LARGE SCALE GENOMIC DNA]</scope>
</reference>
<evidence type="ECO:0000313" key="2">
    <source>
        <dbReference type="Proteomes" id="UP000178405"/>
    </source>
</evidence>
<evidence type="ECO:0000313" key="1">
    <source>
        <dbReference type="EMBL" id="OGF85618.1"/>
    </source>
</evidence>
<dbReference type="EMBL" id="MFIH01000021">
    <property type="protein sequence ID" value="OGF85618.1"/>
    <property type="molecule type" value="Genomic_DNA"/>
</dbReference>
<accession>A0A1F5XCE0</accession>
<protein>
    <submittedName>
        <fullName evidence="1">Uncharacterized protein</fullName>
    </submittedName>
</protein>
<sequence length="582" mass="68804">MLETRVCQNCKNSFTIEPEDFLFYEKISVPPPTFCPECRLIRRLAWRNEKSLYRRSCDKCKKDIISVFHRDSGLTVYCSACWWSDDWDAMSYGFDYDPRVPFLIQLHNLFRKVPVMNLFAYYNTLESSDYTNMVGYLKNCYLITNSDHDENCSYGSDIVKSKDSIDNMMLTKGELCYETVNCRDCNRVIYSLNCESCLNVAFSRNCIGCSDVIGCVNLRNKKYCIFNQQYSREEYEKVAVKYLTNSNESIEKLKKECLSFWNKFPNKYIHERHNVNVKGDYLFNSKNVKDSFIVTDTEDSRYCSLLTVPKSANCYDFTHYGENCELVYETMQAGDMISRIYFSWFAARSCHDIEYSQFVTWSNNIFGSVGLRNKEFCILNKQYSKDDYKKLRLEIIEDMNKSPYFDKLGRNYGYGEFFPVELSPFGYNETSAHDTFPLNKEEAMEKGYKWRDQEKRNYDITLKNEQIPDSISDVRDSILNEIIECQHQGKCNENCTEAFRIIPQELAFLRRQNIALPRLCSNCRHYQRLKNRNPWKLWHRVCMCEIKNHGHEGKCQNEFETSYAPERPEIVYCEACYNREVA</sequence>